<reference evidence="1 2" key="1">
    <citation type="submission" date="2015-06" db="EMBL/GenBank/DDBJ databases">
        <authorList>
            <person name="Hoefler B.C."/>
            <person name="Straight P.D."/>
        </authorList>
    </citation>
    <scope>NUCLEOTIDE SEQUENCE [LARGE SCALE GENOMIC DNA]</scope>
    <source>
        <strain evidence="1 2">NRRL 3427</strain>
    </source>
</reference>
<organism evidence="1 2">
    <name type="scientific">Streptomyces viridochromogenes</name>
    <dbReference type="NCBI Taxonomy" id="1938"/>
    <lineage>
        <taxon>Bacteria</taxon>
        <taxon>Bacillati</taxon>
        <taxon>Actinomycetota</taxon>
        <taxon>Actinomycetes</taxon>
        <taxon>Kitasatosporales</taxon>
        <taxon>Streptomycetaceae</taxon>
        <taxon>Streptomyces</taxon>
    </lineage>
</organism>
<evidence type="ECO:0000313" key="1">
    <source>
        <dbReference type="EMBL" id="KOG26165.1"/>
    </source>
</evidence>
<dbReference type="OrthoDB" id="3872442at2"/>
<sequence length="89" mass="9382">MRVVLASLTTTPAGPRAAGTPAVVTDLLWAHARPEDGLEHVTPRATGSGIDLYLFVRAEADGPAVTQMRPLLERARTCIAALGYTLVAD</sequence>
<comment type="caution">
    <text evidence="1">The sequence shown here is derived from an EMBL/GenBank/DDBJ whole genome shotgun (WGS) entry which is preliminary data.</text>
</comment>
<name>A0A0L8KJV6_STRVR</name>
<dbReference type="AlphaFoldDB" id="A0A0L8KJV6"/>
<evidence type="ECO:0000313" key="2">
    <source>
        <dbReference type="Proteomes" id="UP000037023"/>
    </source>
</evidence>
<dbReference type="Proteomes" id="UP000037023">
    <property type="component" value="Unassembled WGS sequence"/>
</dbReference>
<accession>A0A0L8KJV6</accession>
<dbReference type="EMBL" id="LGUP01000143">
    <property type="protein sequence ID" value="KOG26165.1"/>
    <property type="molecule type" value="Genomic_DNA"/>
</dbReference>
<protein>
    <submittedName>
        <fullName evidence="1">Uncharacterized protein</fullName>
    </submittedName>
</protein>
<dbReference type="PATRIC" id="fig|1938.6.peg.3530"/>
<gene>
    <name evidence="1" type="ORF">ADK34_16295</name>
</gene>
<dbReference type="RefSeq" id="WP_033205471.1">
    <property type="nucleotide sequence ID" value="NZ_LGUP01000143.1"/>
</dbReference>
<proteinExistence type="predicted"/>